<accession>G8WXN5</accession>
<evidence type="ECO:0000313" key="3">
    <source>
        <dbReference type="Proteomes" id="UP000007842"/>
    </source>
</evidence>
<evidence type="ECO:0000256" key="1">
    <source>
        <dbReference type="SAM" id="MobiDB-lite"/>
    </source>
</evidence>
<dbReference type="EMBL" id="CP003219">
    <property type="protein sequence ID" value="AEW96865.1"/>
    <property type="molecule type" value="Genomic_DNA"/>
</dbReference>
<evidence type="ECO:0000313" key="2">
    <source>
        <dbReference type="EMBL" id="AEW96865.1"/>
    </source>
</evidence>
<dbReference type="KEGG" id="scy:SCATT_44940"/>
<reference evidence="3" key="1">
    <citation type="submission" date="2011-12" db="EMBL/GenBank/DDBJ databases">
        <title>Complete genome sequence of Streptomyces cattleya strain DSM 46488.</title>
        <authorList>
            <person name="Ou H.-Y."/>
            <person name="Li P."/>
            <person name="Zhao C."/>
            <person name="O'Hagan D."/>
            <person name="Deng Z."/>
        </authorList>
    </citation>
    <scope>NUCLEOTIDE SEQUENCE [LARGE SCALE GENOMIC DNA]</scope>
    <source>
        <strain evidence="3">ATCC 35852 / DSM 46488 / JCM 4925 / NBRC 14057 / NRRL 8057</strain>
    </source>
</reference>
<keyword evidence="3" id="KW-1185">Reference proteome</keyword>
<sequence length="146" mass="15661">MGLLAVGLAGGRLLRRVRLVRRGRSLSRRRERRCGRLSLGNPGGGRCVVRCDGWLFPRGCPGWRRPEPRRGRGAGLLGGVLIVGVLRPRHGGHPMRRALPAISGRWAGTAAKGPAPPGKGPRGGAGIRSRHRRQRLAAGQPTCGER</sequence>
<dbReference type="AlphaFoldDB" id="G8WXN5"/>
<name>G8WXN5_STREN</name>
<dbReference type="HOGENOM" id="CLU_1776367_0_0_11"/>
<proteinExistence type="predicted"/>
<gene>
    <name evidence="2" type="ordered locus">SCATT_44940</name>
</gene>
<organism evidence="2 3">
    <name type="scientific">Streptantibioticus cattleyicolor (strain ATCC 35852 / DSM 46488 / JCM 4925 / NBRC 14057 / NRRL 8057)</name>
    <name type="common">Streptomyces cattleya</name>
    <dbReference type="NCBI Taxonomy" id="1003195"/>
    <lineage>
        <taxon>Bacteria</taxon>
        <taxon>Bacillati</taxon>
        <taxon>Actinomycetota</taxon>
        <taxon>Actinomycetes</taxon>
        <taxon>Kitasatosporales</taxon>
        <taxon>Streptomycetaceae</taxon>
        <taxon>Streptantibioticus</taxon>
    </lineage>
</organism>
<feature type="region of interest" description="Disordered" evidence="1">
    <location>
        <begin position="106"/>
        <end position="146"/>
    </location>
</feature>
<dbReference type="Proteomes" id="UP000007842">
    <property type="component" value="Chromosome"/>
</dbReference>
<protein>
    <submittedName>
        <fullName evidence="2">Uncharacterized protein</fullName>
    </submittedName>
</protein>